<dbReference type="RefSeq" id="WP_310577203.1">
    <property type="nucleotide sequence ID" value="NZ_JAVKPK010000100.1"/>
</dbReference>
<dbReference type="PANTHER" id="PTHR36842:SF1">
    <property type="entry name" value="PROTEIN TOLB"/>
    <property type="match status" value="1"/>
</dbReference>
<protein>
    <submittedName>
        <fullName evidence="2">PKD domain-containing protein</fullName>
    </submittedName>
</protein>
<dbReference type="NCBIfam" id="TIGR03804">
    <property type="entry name" value="para_beta_helix"/>
    <property type="match status" value="2"/>
</dbReference>
<dbReference type="Pfam" id="PF05048">
    <property type="entry name" value="NosD"/>
    <property type="match status" value="1"/>
</dbReference>
<dbReference type="InterPro" id="IPR011050">
    <property type="entry name" value="Pectin_lyase_fold/virulence"/>
</dbReference>
<feature type="domain" description="PKD" evidence="1">
    <location>
        <begin position="459"/>
        <end position="542"/>
    </location>
</feature>
<dbReference type="InterPro" id="IPR035986">
    <property type="entry name" value="PKD_dom_sf"/>
</dbReference>
<dbReference type="InterPro" id="IPR013783">
    <property type="entry name" value="Ig-like_fold"/>
</dbReference>
<dbReference type="Gene3D" id="2.60.40.10">
    <property type="entry name" value="Immunoglobulins"/>
    <property type="match status" value="5"/>
</dbReference>
<comment type="caution">
    <text evidence="2">The sequence shown here is derived from an EMBL/GenBank/DDBJ whole genome shotgun (WGS) entry which is preliminary data.</text>
</comment>
<dbReference type="CDD" id="cd00146">
    <property type="entry name" value="PKD"/>
    <property type="match status" value="5"/>
</dbReference>
<dbReference type="Proteomes" id="UP001246244">
    <property type="component" value="Unassembled WGS sequence"/>
</dbReference>
<dbReference type="SMART" id="SM00089">
    <property type="entry name" value="PKD"/>
    <property type="match status" value="5"/>
</dbReference>
<dbReference type="Pfam" id="PF18911">
    <property type="entry name" value="PKD_4"/>
    <property type="match status" value="5"/>
</dbReference>
<gene>
    <name evidence="2" type="ORF">RG963_15605</name>
</gene>
<dbReference type="InterPro" id="IPR022441">
    <property type="entry name" value="Para_beta_helix_rpt-2"/>
</dbReference>
<dbReference type="Gene3D" id="2.160.20.10">
    <property type="entry name" value="Single-stranded right-handed beta-helix, Pectin lyase-like"/>
    <property type="match status" value="1"/>
</dbReference>
<dbReference type="SUPFAM" id="SSF51126">
    <property type="entry name" value="Pectin lyase-like"/>
    <property type="match status" value="1"/>
</dbReference>
<dbReference type="InterPro" id="IPR000601">
    <property type="entry name" value="PKD_dom"/>
</dbReference>
<proteinExistence type="predicted"/>
<evidence type="ECO:0000313" key="3">
    <source>
        <dbReference type="Proteomes" id="UP001246244"/>
    </source>
</evidence>
<dbReference type="SMART" id="SM00710">
    <property type="entry name" value="PbH1"/>
    <property type="match status" value="5"/>
</dbReference>
<organism evidence="2 3">
    <name type="scientific">Methanosarcina baikalica</name>
    <dbReference type="NCBI Taxonomy" id="3073890"/>
    <lineage>
        <taxon>Archaea</taxon>
        <taxon>Methanobacteriati</taxon>
        <taxon>Methanobacteriota</taxon>
        <taxon>Stenosarchaea group</taxon>
        <taxon>Methanomicrobia</taxon>
        <taxon>Methanosarcinales</taxon>
        <taxon>Methanosarcinaceae</taxon>
        <taxon>Methanosarcina</taxon>
    </lineage>
</organism>
<dbReference type="PANTHER" id="PTHR36842">
    <property type="entry name" value="PROTEIN TOLB HOMOLOG"/>
    <property type="match status" value="1"/>
</dbReference>
<feature type="domain" description="PKD" evidence="1">
    <location>
        <begin position="291"/>
        <end position="374"/>
    </location>
</feature>
<dbReference type="PROSITE" id="PS50093">
    <property type="entry name" value="PKD"/>
    <property type="match status" value="5"/>
</dbReference>
<feature type="domain" description="PKD" evidence="1">
    <location>
        <begin position="375"/>
        <end position="458"/>
    </location>
</feature>
<feature type="domain" description="PKD" evidence="1">
    <location>
        <begin position="543"/>
        <end position="626"/>
    </location>
</feature>
<dbReference type="InterPro" id="IPR012334">
    <property type="entry name" value="Pectin_lyas_fold"/>
</dbReference>
<reference evidence="3" key="1">
    <citation type="submission" date="2023-07" db="EMBL/GenBank/DDBJ databases">
        <title>Whole-genome sequencing of a new Methanosarcina sp. Z-7115.</title>
        <authorList>
            <person name="Zhilina T.N."/>
            <person name="Merkel A.Y."/>
        </authorList>
    </citation>
    <scope>NUCLEOTIDE SEQUENCE [LARGE SCALE GENOMIC DNA]</scope>
    <source>
        <strain evidence="3">Z-7115</strain>
    </source>
</reference>
<dbReference type="InterPro" id="IPR007742">
    <property type="entry name" value="NosD_dom"/>
</dbReference>
<evidence type="ECO:0000313" key="2">
    <source>
        <dbReference type="EMBL" id="MDR7667175.1"/>
    </source>
</evidence>
<accession>A0ABU2D5B9</accession>
<name>A0ABU2D5B9_9EURY</name>
<sequence>MLISGIGAASDIIVKPGNSIQTAVTNSASGDVITVKPGTYTENIKVIKNGITIRSESGNPDNTIIKAKSSGADVLFLQGNNIKITGFKTVGATRSSYSGICLSSCSNCIIENNKLSDNSYGIYVLRSKGNQISKNTVTNDGEYGIVLGTATDNTLSGNTAFNNGRGIHVGNSDGNKLSGNTVRNNNAYGLYVCPRSDSNLIYNNYFNDANMAIKNGIGNAYSIKKTAGTNIVGGPYKGGNFWGKPDGTGFSQTAADKDGDGISDSAYKSITGSTYSDYLPLVNSKSGTGKPVAAVSASPTSGNAPLSVAFTDKSTGSPTSWKWTFGDGTTSTAKNPTHKYSAKGSYTVILTATNAAGSNTVTKSNYITVTGVTKPVAAVSASPTSGNAPLNVAFTDKSTGSPTSWKWSFGDGTSSTVKSPTHKYSAKGNYTVTLTATNAAGSNTVTKSNYIKVTTSAKPVAAVSASPTSGNAPLNVAFTDKSTGSPTSWKWSFGDGTSSTVKSPTHKYSAKGNYTVTLTATNAAGSNTVTKSNYIKVTTSAKPVAAVSASPTSGNAPLNVAFTDKSTGSPTSWKWSFGDGTTSTTKNPTHKYSAKGNYTVILTATNSAGSNTVTKSNYIKVTATSQTPVANFWGSPLSGKAPLNVVFTDTSTGSPTSWKWSFGDGTSSTVKSPTHKYSAAGTYTVKLTASNAAGSNTKTKSSYIKVTKV</sequence>
<dbReference type="InterPro" id="IPR022409">
    <property type="entry name" value="PKD/Chitinase_dom"/>
</dbReference>
<dbReference type="InterPro" id="IPR006626">
    <property type="entry name" value="PbH1"/>
</dbReference>
<feature type="domain" description="PKD" evidence="1">
    <location>
        <begin position="628"/>
        <end position="709"/>
    </location>
</feature>
<dbReference type="EMBL" id="JAVKPK010000100">
    <property type="protein sequence ID" value="MDR7667175.1"/>
    <property type="molecule type" value="Genomic_DNA"/>
</dbReference>
<keyword evidence="3" id="KW-1185">Reference proteome</keyword>
<evidence type="ECO:0000259" key="1">
    <source>
        <dbReference type="PROSITE" id="PS50093"/>
    </source>
</evidence>
<dbReference type="SUPFAM" id="SSF49299">
    <property type="entry name" value="PKD domain"/>
    <property type="match status" value="5"/>
</dbReference>